<evidence type="ECO:0000313" key="1">
    <source>
        <dbReference type="EMBL" id="RGP60797.1"/>
    </source>
</evidence>
<reference evidence="1 2" key="1">
    <citation type="journal article" date="2018" name="PLoS Pathog.">
        <title>Evolution of structural diversity of trichothecenes, a family of toxins produced by plant pathogenic and entomopathogenic fungi.</title>
        <authorList>
            <person name="Proctor R.H."/>
            <person name="McCormick S.P."/>
            <person name="Kim H.S."/>
            <person name="Cardoza R.E."/>
            <person name="Stanley A.M."/>
            <person name="Lindo L."/>
            <person name="Kelly A."/>
            <person name="Brown D.W."/>
            <person name="Lee T."/>
            <person name="Vaughan M.M."/>
            <person name="Alexander N.J."/>
            <person name="Busman M."/>
            <person name="Gutierrez S."/>
        </authorList>
    </citation>
    <scope>NUCLEOTIDE SEQUENCE [LARGE SCALE GENOMIC DNA]</scope>
    <source>
        <strain evidence="1 2">NRRL 20695</strain>
    </source>
</reference>
<gene>
    <name evidence="1" type="ORF">FLONG3_10716</name>
</gene>
<proteinExistence type="predicted"/>
<accession>A0A395RL12</accession>
<organism evidence="1 2">
    <name type="scientific">Fusarium longipes</name>
    <dbReference type="NCBI Taxonomy" id="694270"/>
    <lineage>
        <taxon>Eukaryota</taxon>
        <taxon>Fungi</taxon>
        <taxon>Dikarya</taxon>
        <taxon>Ascomycota</taxon>
        <taxon>Pezizomycotina</taxon>
        <taxon>Sordariomycetes</taxon>
        <taxon>Hypocreomycetidae</taxon>
        <taxon>Hypocreales</taxon>
        <taxon>Nectriaceae</taxon>
        <taxon>Fusarium</taxon>
    </lineage>
</organism>
<evidence type="ECO:0008006" key="3">
    <source>
        <dbReference type="Google" id="ProtNLM"/>
    </source>
</evidence>
<evidence type="ECO:0000313" key="2">
    <source>
        <dbReference type="Proteomes" id="UP000266234"/>
    </source>
</evidence>
<dbReference type="AlphaFoldDB" id="A0A395RL12"/>
<dbReference type="EMBL" id="PXOG01000332">
    <property type="protein sequence ID" value="RGP60797.1"/>
    <property type="molecule type" value="Genomic_DNA"/>
</dbReference>
<protein>
    <recommendedName>
        <fullName evidence="3">HNH nuclease domain-containing protein</fullName>
    </recommendedName>
</protein>
<sequence>MDRSTRAMPRAEFSEPDPFITADEFEARLKLARQVESFIQALFFDDFDLYTELIAVIELALPESLEPGGELSAEAGPPFGVPDRVDLMIMMNQLRMFCKHYMLHLDPNNITNPAWAYALRTTPDFDEDDFHSEDAMDARIESRMFDDDSFNTDPNLPDYPRDIEEEIKCIKRDNNTCVVTGKANPSLFWFIPSTWNDTAEHNNVTGRTVQCGYCMTGVIFDPRHNILIGYDKLGITHKQWNMLCADPVLHELLKSGLSAFKLFGEAKLEDGNYEATLQFYWMPQLQGCFGLIMDRASDWFDELEEFQLEGYPPPSSYKHNLTTKSGEPLRSGHLIHVKIPEQDIENFKSVVKVHWTCVVFAALCGAAGRGHLLSGRDFDNEVMVYEQDKVRREDLAVYR</sequence>
<dbReference type="OrthoDB" id="5416097at2759"/>
<dbReference type="Proteomes" id="UP000266234">
    <property type="component" value="Unassembled WGS sequence"/>
</dbReference>
<name>A0A395RL12_9HYPO</name>
<comment type="caution">
    <text evidence="1">The sequence shown here is derived from an EMBL/GenBank/DDBJ whole genome shotgun (WGS) entry which is preliminary data.</text>
</comment>
<keyword evidence="2" id="KW-1185">Reference proteome</keyword>